<feature type="transmembrane region" description="Helical" evidence="7">
    <location>
        <begin position="99"/>
        <end position="124"/>
    </location>
</feature>
<dbReference type="InterPro" id="IPR035906">
    <property type="entry name" value="MetI-like_sf"/>
</dbReference>
<keyword evidence="5 7" id="KW-1133">Transmembrane helix</keyword>
<comment type="subcellular location">
    <subcellularLocation>
        <location evidence="1 7">Cell membrane</location>
        <topology evidence="1 7">Multi-pass membrane protein</topology>
    </subcellularLocation>
</comment>
<dbReference type="KEGG" id="ttr:Tter_2040"/>
<dbReference type="CDD" id="cd06261">
    <property type="entry name" value="TM_PBP2"/>
    <property type="match status" value="1"/>
</dbReference>
<dbReference type="SUPFAM" id="SSF161098">
    <property type="entry name" value="MetI-like"/>
    <property type="match status" value="1"/>
</dbReference>
<dbReference type="EMBL" id="CP001826">
    <property type="protein sequence ID" value="ACZ42944.1"/>
    <property type="molecule type" value="Genomic_DNA"/>
</dbReference>
<dbReference type="Pfam" id="PF00528">
    <property type="entry name" value="BPD_transp_1"/>
    <property type="match status" value="1"/>
</dbReference>
<evidence type="ECO:0000313" key="9">
    <source>
        <dbReference type="EMBL" id="ACZ42944.1"/>
    </source>
</evidence>
<gene>
    <name evidence="9" type="ordered locus">Tter_2040</name>
</gene>
<evidence type="ECO:0000259" key="8">
    <source>
        <dbReference type="PROSITE" id="PS50928"/>
    </source>
</evidence>
<evidence type="ECO:0000256" key="2">
    <source>
        <dbReference type="ARBA" id="ARBA00022448"/>
    </source>
</evidence>
<protein>
    <submittedName>
        <fullName evidence="9">Binding-protein-dependent transport systems inner membrane component</fullName>
    </submittedName>
</protein>
<dbReference type="InterPro" id="IPR000515">
    <property type="entry name" value="MetI-like"/>
</dbReference>
<organism evidence="9 10">
    <name type="scientific">Thermobaculum terrenum (strain ATCC BAA-798 / CCMEE 7001 / YNP1)</name>
    <dbReference type="NCBI Taxonomy" id="525904"/>
    <lineage>
        <taxon>Bacteria</taxon>
        <taxon>Bacillati</taxon>
        <taxon>Chloroflexota</taxon>
        <taxon>Chloroflexia</taxon>
        <taxon>Candidatus Thermobaculales</taxon>
        <taxon>Candidatus Thermobaculaceae</taxon>
        <taxon>Thermobaculum</taxon>
    </lineage>
</organism>
<keyword evidence="3" id="KW-1003">Cell membrane</keyword>
<dbReference type="HOGENOM" id="CLU_016047_1_1_0"/>
<evidence type="ECO:0000256" key="4">
    <source>
        <dbReference type="ARBA" id="ARBA00022692"/>
    </source>
</evidence>
<evidence type="ECO:0000256" key="7">
    <source>
        <dbReference type="RuleBase" id="RU363032"/>
    </source>
</evidence>
<proteinExistence type="inferred from homology"/>
<keyword evidence="6 7" id="KW-0472">Membrane</keyword>
<dbReference type="PANTHER" id="PTHR43744:SF8">
    <property type="entry name" value="SN-GLYCEROL-3-PHOSPHATE TRANSPORT SYSTEM PERMEASE PROTEIN UGPE"/>
    <property type="match status" value="1"/>
</dbReference>
<dbReference type="Proteomes" id="UP000000323">
    <property type="component" value="Chromosome 2"/>
</dbReference>
<feature type="transmembrane region" description="Helical" evidence="7">
    <location>
        <begin position="269"/>
        <end position="289"/>
    </location>
</feature>
<dbReference type="eggNOG" id="COG0395">
    <property type="taxonomic scope" value="Bacteria"/>
</dbReference>
<keyword evidence="2 7" id="KW-0813">Transport</keyword>
<dbReference type="GO" id="GO:0055085">
    <property type="term" value="P:transmembrane transport"/>
    <property type="evidence" value="ECO:0007669"/>
    <property type="project" value="InterPro"/>
</dbReference>
<dbReference type="PANTHER" id="PTHR43744">
    <property type="entry name" value="ABC TRANSPORTER PERMEASE PROTEIN MG189-RELATED-RELATED"/>
    <property type="match status" value="1"/>
</dbReference>
<evidence type="ECO:0000256" key="5">
    <source>
        <dbReference type="ARBA" id="ARBA00022989"/>
    </source>
</evidence>
<feature type="transmembrane region" description="Helical" evidence="7">
    <location>
        <begin position="136"/>
        <end position="156"/>
    </location>
</feature>
<keyword evidence="10" id="KW-1185">Reference proteome</keyword>
<feature type="transmembrane region" description="Helical" evidence="7">
    <location>
        <begin position="35"/>
        <end position="58"/>
    </location>
</feature>
<keyword evidence="4 7" id="KW-0812">Transmembrane</keyword>
<dbReference type="STRING" id="525904.Tter_2040"/>
<comment type="similarity">
    <text evidence="7">Belongs to the binding-protein-dependent transport system permease family.</text>
</comment>
<sequence>MTVPSTSSEQTYMQEVGATRIPAITRQRRRSTRSLLQSLIAHIVLVFLSVVFSIPFFWMVTGSFKTNQQLNAFPPVWIPDPITLEHYLYGLRVVPFARYIVNTLIICGFSVVGVVLSSAMVAYGLARIDWPLRTPLLIIILATTMIPFYVTMIPLFTLFRSMGWTNTFLPLIVPAFFGSPFYIFLLRQFFMTIPRELSEAARVDGANELLIFARIILPLSVPALATVALFQFLGAWGDFLGPLIYLNDPNKYTVSLGLSFFQGQYTTDFGALMAASTVMLLPVVVLFFFTQKTFIQGITLTGIKG</sequence>
<feature type="domain" description="ABC transmembrane type-1" evidence="8">
    <location>
        <begin position="100"/>
        <end position="290"/>
    </location>
</feature>
<feature type="transmembrane region" description="Helical" evidence="7">
    <location>
        <begin position="211"/>
        <end position="233"/>
    </location>
</feature>
<evidence type="ECO:0000256" key="1">
    <source>
        <dbReference type="ARBA" id="ARBA00004651"/>
    </source>
</evidence>
<feature type="transmembrane region" description="Helical" evidence="7">
    <location>
        <begin position="168"/>
        <end position="190"/>
    </location>
</feature>
<reference evidence="10" key="1">
    <citation type="journal article" date="2010" name="Stand. Genomic Sci.">
        <title>Complete genome sequence of 'Thermobaculum terrenum' type strain (YNP1).</title>
        <authorList>
            <person name="Kiss H."/>
            <person name="Cleland D."/>
            <person name="Lapidus A."/>
            <person name="Lucas S."/>
            <person name="Glavina Del Rio T."/>
            <person name="Nolan M."/>
            <person name="Tice H."/>
            <person name="Han C."/>
            <person name="Goodwin L."/>
            <person name="Pitluck S."/>
            <person name="Liolios K."/>
            <person name="Ivanova N."/>
            <person name="Mavromatis K."/>
            <person name="Ovchinnikova G."/>
            <person name="Pati A."/>
            <person name="Chen A."/>
            <person name="Palaniappan K."/>
            <person name="Land M."/>
            <person name="Hauser L."/>
            <person name="Chang Y."/>
            <person name="Jeffries C."/>
            <person name="Lu M."/>
            <person name="Brettin T."/>
            <person name="Detter J."/>
            <person name="Goker M."/>
            <person name="Tindall B."/>
            <person name="Beck B."/>
            <person name="McDermott T."/>
            <person name="Woyke T."/>
            <person name="Bristow J."/>
            <person name="Eisen J."/>
            <person name="Markowitz V."/>
            <person name="Hugenholtz P."/>
            <person name="Kyrpides N."/>
            <person name="Klenk H."/>
            <person name="Cheng J."/>
        </authorList>
    </citation>
    <scope>NUCLEOTIDE SEQUENCE [LARGE SCALE GENOMIC DNA]</scope>
    <source>
        <strain evidence="10">ATCC BAA-798 / YNP1</strain>
    </source>
</reference>
<evidence type="ECO:0000256" key="6">
    <source>
        <dbReference type="ARBA" id="ARBA00023136"/>
    </source>
</evidence>
<name>D1CGS3_THET1</name>
<dbReference type="RefSeq" id="WP_012875975.1">
    <property type="nucleotide sequence ID" value="NC_013526.1"/>
</dbReference>
<evidence type="ECO:0000313" key="10">
    <source>
        <dbReference type="Proteomes" id="UP000000323"/>
    </source>
</evidence>
<accession>D1CGS3</accession>
<dbReference type="Gene3D" id="1.10.3720.10">
    <property type="entry name" value="MetI-like"/>
    <property type="match status" value="1"/>
</dbReference>
<dbReference type="PROSITE" id="PS50928">
    <property type="entry name" value="ABC_TM1"/>
    <property type="match status" value="1"/>
</dbReference>
<dbReference type="AlphaFoldDB" id="D1CGS3"/>
<dbReference type="GO" id="GO:0005886">
    <property type="term" value="C:plasma membrane"/>
    <property type="evidence" value="ECO:0007669"/>
    <property type="project" value="UniProtKB-SubCell"/>
</dbReference>
<evidence type="ECO:0000256" key="3">
    <source>
        <dbReference type="ARBA" id="ARBA00022475"/>
    </source>
</evidence>